<feature type="compositionally biased region" description="Polar residues" evidence="1">
    <location>
        <begin position="1501"/>
        <end position="1516"/>
    </location>
</feature>
<feature type="compositionally biased region" description="Low complexity" evidence="1">
    <location>
        <begin position="1072"/>
        <end position="1082"/>
    </location>
</feature>
<feature type="compositionally biased region" description="Basic and acidic residues" evidence="1">
    <location>
        <begin position="392"/>
        <end position="402"/>
    </location>
</feature>
<feature type="compositionally biased region" description="Low complexity" evidence="1">
    <location>
        <begin position="159"/>
        <end position="180"/>
    </location>
</feature>
<feature type="compositionally biased region" description="Low complexity" evidence="1">
    <location>
        <begin position="37"/>
        <end position="48"/>
    </location>
</feature>
<feature type="compositionally biased region" description="Low complexity" evidence="1">
    <location>
        <begin position="1420"/>
        <end position="1433"/>
    </location>
</feature>
<feature type="compositionally biased region" description="Polar residues" evidence="1">
    <location>
        <begin position="623"/>
        <end position="638"/>
    </location>
</feature>
<dbReference type="OrthoDB" id="5423926at2759"/>
<feature type="compositionally biased region" description="Basic and acidic residues" evidence="1">
    <location>
        <begin position="447"/>
        <end position="462"/>
    </location>
</feature>
<feature type="compositionally biased region" description="Polar residues" evidence="1">
    <location>
        <begin position="810"/>
        <end position="820"/>
    </location>
</feature>
<feature type="compositionally biased region" description="Low complexity" evidence="1">
    <location>
        <begin position="1367"/>
        <end position="1378"/>
    </location>
</feature>
<name>A0A9P9D609_9PLEO</name>
<feature type="region of interest" description="Disordered" evidence="1">
    <location>
        <begin position="615"/>
        <end position="885"/>
    </location>
</feature>
<feature type="compositionally biased region" description="Polar residues" evidence="1">
    <location>
        <begin position="298"/>
        <end position="315"/>
    </location>
</feature>
<accession>A0A9P9D609</accession>
<feature type="compositionally biased region" description="Gly residues" evidence="1">
    <location>
        <begin position="149"/>
        <end position="158"/>
    </location>
</feature>
<feature type="compositionally biased region" description="Low complexity" evidence="1">
    <location>
        <begin position="70"/>
        <end position="79"/>
    </location>
</feature>
<feature type="compositionally biased region" description="Polar residues" evidence="1">
    <location>
        <begin position="996"/>
        <end position="1019"/>
    </location>
</feature>
<feature type="compositionally biased region" description="Basic and acidic residues" evidence="1">
    <location>
        <begin position="663"/>
        <end position="675"/>
    </location>
</feature>
<feature type="compositionally biased region" description="Polar residues" evidence="1">
    <location>
        <begin position="930"/>
        <end position="947"/>
    </location>
</feature>
<feature type="compositionally biased region" description="Polar residues" evidence="1">
    <location>
        <begin position="1464"/>
        <end position="1484"/>
    </location>
</feature>
<feature type="compositionally biased region" description="Polar residues" evidence="1">
    <location>
        <begin position="493"/>
        <end position="503"/>
    </location>
</feature>
<evidence type="ECO:0000313" key="3">
    <source>
        <dbReference type="Proteomes" id="UP000700596"/>
    </source>
</evidence>
<sequence length="1564" mass="167857">MFHRRRAASNPAQKQPINPSALLAATKASMRSHDSNASLSSAAAAAALRTHPSAPIQVGNTVTKRMVRKGSTSSHGSGTAHPQHPGLRRHSSSGSMTERSFRAPSPNRGSPSFDHRDAPPVPAVPKAIPDSASVHRRASSLEPPYRGGSPVGRGGGRGVSLDRGVSSTAGRGQAQAHAARVTSLAQVPEDEVDGSPRSINFSRPISPPLHNPKPVTSTRGGHSGWHSGPYVNPDATFRGGVKPRPQTSEGLSEFAAHNAQQYVQNASEKHVSKKTFSHGVEGTRLSSGSMRARPSGANVVSYQQPSEPVDPNSNFAVYDPSTRTFIHKQNAMQRFRELSDQQGTPSSDYVYQPQSQEKARNVQQQHVPQSRELQPSPTPIRHETTRSPSPPTRHEESPEPRYEQPQSSAAEVAEYHEPAKAEAASTSTSYQDVPELARQTSEDLAGDDIRPSIDANISRKLEYTSTRPEQDLQNPISPKLASNLDSPYPQIPTPVNSTTTKSATEGGRGTPRSERTHSLSPPRNAHFSAVSIELPNGIRHQPPPRSVSPAKSALKASPSVSRRNSSPFTNVDRSHIKVAPSEASDNMSEDGTKMKKKKTVRVSFDEEAVVAGTSAYIEPEAPSSPTGLSQSRWSSATGEQDIDDVMRPRPALPSFGSIRGASRRADDSDAPEKVTETVSSSMSTSVGSIGEPLEASNDHAIGGILSRDFANKNSKQDPLPPEVTSVEGTGYVSDSSSSDSDLEKLISDHINRRKAATEQRKQSVPELEPKTLTTSSATKPRTIEVPVIAVQPASPSPRSEIPEPKFEPLSSGTQEKPSQSRSERASIPGGWDEDESDREVQNANTKPIGIYTTPISAANLQSLDPKTRDNDSSDDNSSIYSDAYEEFTDAEDGGFASIDAVVESPVISPSSGLMFSKHADQSLAEPARSPLSSESSKIGDSNQTVAATNDWHATRQHWSGVNESRKQQTSDDSPVQRTTPVKSTATPIAKIPQPTPYQSSTAPNPQTEGRPSTQKASQKPTEKPAQALKAYVPGSSVAPAQPRKSALKKTSPIVEESTKPEVHMRKSMRGNTAPAPTPASATHMRQSMRGNEKIAPRAQPGLAASRHSAPPPTKGALQKKHIPAVAASSPKARPQSAVIKPSAPVPTYDSDSDASASSFQRSRPRAKRGADSRYTMRASMRGSAAPTMREAPTMRAMSPVEKPYSPPPAALKKSMRPSSPTPEPTANKSSRFSIRSLSPAGRFRPAKSTPHDAPPVPSQTASPKRMSGMGGFGKQKAKPIGKSQPKSRFADSSDEDEDARPGRFQSRFADSDSDDDYELPPGLAPVRGIPRKTGDEDNDSTDLEEELSDPEPSPAKAKDIEKGGLSTTNGHTNGHTNGKSATFAAGSLRQSKHAPDLPTFESGKKVKRGFFGLGKKKTSPQPIETIPEPVTTTDDSNDIPHPPEHRNRPLTPIGEDKALEARSGSRSPKLQRRTMPQYNRSASDSWPIPLPPTIGDDDVRPQSSDGVTSRRTSLRPTLNKRHSSQVSETARIAIDPKTGKEVVIGRSGKKKKFQGLRRVFGLND</sequence>
<dbReference type="EMBL" id="JAGMWT010000019">
    <property type="protein sequence ID" value="KAH7113316.1"/>
    <property type="molecule type" value="Genomic_DNA"/>
</dbReference>
<reference evidence="2" key="1">
    <citation type="journal article" date="2021" name="Nat. Commun.">
        <title>Genetic determinants of endophytism in the Arabidopsis root mycobiome.</title>
        <authorList>
            <person name="Mesny F."/>
            <person name="Miyauchi S."/>
            <person name="Thiergart T."/>
            <person name="Pickel B."/>
            <person name="Atanasova L."/>
            <person name="Karlsson M."/>
            <person name="Huettel B."/>
            <person name="Barry K.W."/>
            <person name="Haridas S."/>
            <person name="Chen C."/>
            <person name="Bauer D."/>
            <person name="Andreopoulos W."/>
            <person name="Pangilinan J."/>
            <person name="LaButti K."/>
            <person name="Riley R."/>
            <person name="Lipzen A."/>
            <person name="Clum A."/>
            <person name="Drula E."/>
            <person name="Henrissat B."/>
            <person name="Kohler A."/>
            <person name="Grigoriev I.V."/>
            <person name="Martin F.M."/>
            <person name="Hacquard S."/>
        </authorList>
    </citation>
    <scope>NUCLEOTIDE SEQUENCE</scope>
    <source>
        <strain evidence="2">MPI-CAGE-CH-0243</strain>
    </source>
</reference>
<feature type="compositionally biased region" description="Polar residues" evidence="1">
    <location>
        <begin position="1224"/>
        <end position="1236"/>
    </location>
</feature>
<feature type="compositionally biased region" description="Low complexity" evidence="1">
    <location>
        <begin position="547"/>
        <end position="561"/>
    </location>
</feature>
<feature type="region of interest" description="Disordered" evidence="1">
    <location>
        <begin position="335"/>
        <end position="600"/>
    </location>
</feature>
<dbReference type="Proteomes" id="UP000700596">
    <property type="component" value="Unassembled WGS sequence"/>
</dbReference>
<evidence type="ECO:0000313" key="2">
    <source>
        <dbReference type="EMBL" id="KAH7113316.1"/>
    </source>
</evidence>
<proteinExistence type="predicted"/>
<feature type="compositionally biased region" description="Acidic residues" evidence="1">
    <location>
        <begin position="1336"/>
        <end position="1349"/>
    </location>
</feature>
<feature type="region of interest" description="Disordered" evidence="1">
    <location>
        <begin position="918"/>
        <end position="1529"/>
    </location>
</feature>
<feature type="compositionally biased region" description="Polar residues" evidence="1">
    <location>
        <begin position="853"/>
        <end position="864"/>
    </location>
</feature>
<evidence type="ECO:0000256" key="1">
    <source>
        <dbReference type="SAM" id="MobiDB-lite"/>
    </source>
</evidence>
<comment type="caution">
    <text evidence="2">The sequence shown here is derived from an EMBL/GenBank/DDBJ whole genome shotgun (WGS) entry which is preliminary data.</text>
</comment>
<feature type="compositionally biased region" description="Polar residues" evidence="1">
    <location>
        <begin position="562"/>
        <end position="571"/>
    </location>
</feature>
<protein>
    <submittedName>
        <fullName evidence="2">Uncharacterized protein</fullName>
    </submittedName>
</protein>
<feature type="compositionally biased region" description="Polar residues" evidence="1">
    <location>
        <begin position="340"/>
        <end position="375"/>
    </location>
</feature>
<feature type="compositionally biased region" description="Low complexity" evidence="1">
    <location>
        <begin position="676"/>
        <end position="688"/>
    </location>
</feature>
<gene>
    <name evidence="2" type="ORF">B0J11DRAFT_147132</name>
</gene>
<feature type="compositionally biased region" description="Polar residues" evidence="1">
    <location>
        <begin position="463"/>
        <end position="476"/>
    </location>
</feature>
<keyword evidence="3" id="KW-1185">Reference proteome</keyword>
<organism evidence="2 3">
    <name type="scientific">Dendryphion nanum</name>
    <dbReference type="NCBI Taxonomy" id="256645"/>
    <lineage>
        <taxon>Eukaryota</taxon>
        <taxon>Fungi</taxon>
        <taxon>Dikarya</taxon>
        <taxon>Ascomycota</taxon>
        <taxon>Pezizomycotina</taxon>
        <taxon>Dothideomycetes</taxon>
        <taxon>Pleosporomycetidae</taxon>
        <taxon>Pleosporales</taxon>
        <taxon>Torulaceae</taxon>
        <taxon>Dendryphion</taxon>
    </lineage>
</organism>
<feature type="compositionally biased region" description="Polar residues" evidence="1">
    <location>
        <begin position="970"/>
        <end position="986"/>
    </location>
</feature>
<feature type="compositionally biased region" description="Basic and acidic residues" evidence="1">
    <location>
        <begin position="741"/>
        <end position="769"/>
    </location>
</feature>
<feature type="region of interest" description="Disordered" evidence="1">
    <location>
        <begin position="1"/>
        <end position="251"/>
    </location>
</feature>
<feature type="region of interest" description="Disordered" evidence="1">
    <location>
        <begin position="279"/>
        <end position="315"/>
    </location>
</feature>